<keyword evidence="1" id="KW-0227">DNA damage</keyword>
<dbReference type="SUPFAM" id="SSF57863">
    <property type="entry name" value="ArfGap/RecO-like zinc finger"/>
    <property type="match status" value="1"/>
</dbReference>
<evidence type="ECO:0000313" key="5">
    <source>
        <dbReference type="EMBL" id="PIR89625.1"/>
    </source>
</evidence>
<evidence type="ECO:0000256" key="2">
    <source>
        <dbReference type="ARBA" id="ARBA00023172"/>
    </source>
</evidence>
<dbReference type="PANTHER" id="PTHR33991">
    <property type="entry name" value="DNA REPAIR PROTEIN RECO"/>
    <property type="match status" value="1"/>
</dbReference>
<evidence type="ECO:0000256" key="1">
    <source>
        <dbReference type="ARBA" id="ARBA00022763"/>
    </source>
</evidence>
<feature type="domain" description="DNA replication/recombination mediator RecO N-terminal" evidence="4">
    <location>
        <begin position="1"/>
        <end position="67"/>
    </location>
</feature>
<sequence length="170" mass="19006">MREHFTEAIVLNREPSFEQDLRVLLYTRALGKISAKITSGRRITSKLSPHLDILNIAKIRLAEGGGFQIADALKIGSLPLTPESFRTIHVIEESVIFSEPDFRLWSALRHGGNTLRKALAVLGFDPSLASCIRCGYARPRYFSVWASDYTCSWCFASLGSPHHAYVDLLV</sequence>
<keyword evidence="2" id="KW-0233">DNA recombination</keyword>
<dbReference type="GO" id="GO:0043590">
    <property type="term" value="C:bacterial nucleoid"/>
    <property type="evidence" value="ECO:0007669"/>
    <property type="project" value="TreeGrafter"/>
</dbReference>
<accession>A0A2H0UV25</accession>
<dbReference type="InterPro" id="IPR037278">
    <property type="entry name" value="ARFGAP/RecO"/>
</dbReference>
<dbReference type="Gene3D" id="2.40.50.140">
    <property type="entry name" value="Nucleic acid-binding proteins"/>
    <property type="match status" value="1"/>
</dbReference>
<dbReference type="GO" id="GO:0006310">
    <property type="term" value="P:DNA recombination"/>
    <property type="evidence" value="ECO:0007669"/>
    <property type="project" value="UniProtKB-KW"/>
</dbReference>
<organism evidence="5 6">
    <name type="scientific">Candidatus Harrisonbacteria bacterium CG10_big_fil_rev_8_21_14_0_10_40_38</name>
    <dbReference type="NCBI Taxonomy" id="1974583"/>
    <lineage>
        <taxon>Bacteria</taxon>
        <taxon>Candidatus Harrisoniibacteriota</taxon>
    </lineage>
</organism>
<gene>
    <name evidence="5" type="ORF">COU07_01910</name>
</gene>
<evidence type="ECO:0000313" key="6">
    <source>
        <dbReference type="Proteomes" id="UP000231157"/>
    </source>
</evidence>
<evidence type="ECO:0000256" key="3">
    <source>
        <dbReference type="ARBA" id="ARBA00023204"/>
    </source>
</evidence>
<dbReference type="InterPro" id="IPR003717">
    <property type="entry name" value="RecO"/>
</dbReference>
<dbReference type="Proteomes" id="UP000231157">
    <property type="component" value="Unassembled WGS sequence"/>
</dbReference>
<dbReference type="AlphaFoldDB" id="A0A2H0UV25"/>
<keyword evidence="3" id="KW-0234">DNA repair</keyword>
<dbReference type="SUPFAM" id="SSF50249">
    <property type="entry name" value="Nucleic acid-binding proteins"/>
    <property type="match status" value="1"/>
</dbReference>
<dbReference type="Pfam" id="PF11967">
    <property type="entry name" value="RecO_N"/>
    <property type="match status" value="1"/>
</dbReference>
<reference evidence="6" key="1">
    <citation type="submission" date="2017-09" db="EMBL/GenBank/DDBJ databases">
        <title>Depth-based differentiation of microbial function through sediment-hosted aquifers and enrichment of novel symbionts in the deep terrestrial subsurface.</title>
        <authorList>
            <person name="Probst A.J."/>
            <person name="Ladd B."/>
            <person name="Jarett J.K."/>
            <person name="Geller-Mcgrath D.E."/>
            <person name="Sieber C.M.K."/>
            <person name="Emerson J.B."/>
            <person name="Anantharaman K."/>
            <person name="Thomas B.C."/>
            <person name="Malmstrom R."/>
            <person name="Stieglmeier M."/>
            <person name="Klingl A."/>
            <person name="Woyke T."/>
            <person name="Ryan C.M."/>
            <person name="Banfield J.F."/>
        </authorList>
    </citation>
    <scope>NUCLEOTIDE SEQUENCE [LARGE SCALE GENOMIC DNA]</scope>
</reference>
<dbReference type="EMBL" id="PFAZ01000001">
    <property type="protein sequence ID" value="PIR89625.1"/>
    <property type="molecule type" value="Genomic_DNA"/>
</dbReference>
<dbReference type="InterPro" id="IPR022572">
    <property type="entry name" value="DNA_rep/recomb_RecO_N"/>
</dbReference>
<comment type="caution">
    <text evidence="5">The sequence shown here is derived from an EMBL/GenBank/DDBJ whole genome shotgun (WGS) entry which is preliminary data.</text>
</comment>
<name>A0A2H0UV25_9BACT</name>
<protein>
    <recommendedName>
        <fullName evidence="4">DNA replication/recombination mediator RecO N-terminal domain-containing protein</fullName>
    </recommendedName>
</protein>
<dbReference type="PANTHER" id="PTHR33991:SF1">
    <property type="entry name" value="DNA REPAIR PROTEIN RECO"/>
    <property type="match status" value="1"/>
</dbReference>
<dbReference type="GO" id="GO:0006302">
    <property type="term" value="P:double-strand break repair"/>
    <property type="evidence" value="ECO:0007669"/>
    <property type="project" value="TreeGrafter"/>
</dbReference>
<dbReference type="InterPro" id="IPR012340">
    <property type="entry name" value="NA-bd_OB-fold"/>
</dbReference>
<proteinExistence type="predicted"/>
<evidence type="ECO:0000259" key="4">
    <source>
        <dbReference type="Pfam" id="PF11967"/>
    </source>
</evidence>